<gene>
    <name evidence="1" type="ORF">FSB75_06770</name>
</gene>
<dbReference type="Proteomes" id="UP000321204">
    <property type="component" value="Chromosome"/>
</dbReference>
<proteinExistence type="predicted"/>
<dbReference type="RefSeq" id="WP_146784642.1">
    <property type="nucleotide sequence ID" value="NZ_BAABIO010000002.1"/>
</dbReference>
<organism evidence="1 2">
    <name type="scientific">Flavisolibacter ginsenosidimutans</name>
    <dbReference type="NCBI Taxonomy" id="661481"/>
    <lineage>
        <taxon>Bacteria</taxon>
        <taxon>Pseudomonadati</taxon>
        <taxon>Bacteroidota</taxon>
        <taxon>Chitinophagia</taxon>
        <taxon>Chitinophagales</taxon>
        <taxon>Chitinophagaceae</taxon>
        <taxon>Flavisolibacter</taxon>
    </lineage>
</organism>
<evidence type="ECO:0000313" key="2">
    <source>
        <dbReference type="Proteomes" id="UP000321204"/>
    </source>
</evidence>
<accession>A0A5B8UGT4</accession>
<dbReference type="AlphaFoldDB" id="A0A5B8UGT4"/>
<evidence type="ECO:0000313" key="1">
    <source>
        <dbReference type="EMBL" id="QEC55612.1"/>
    </source>
</evidence>
<keyword evidence="2" id="KW-1185">Reference proteome</keyword>
<protein>
    <recommendedName>
        <fullName evidence="3">YtxH domain-containing protein</fullName>
    </recommendedName>
</protein>
<dbReference type="KEGG" id="fgg:FSB75_06770"/>
<sequence>MKKILLGALVCAAVAGVVYYIYDSESFKETVDDLKDKADDALSKVKDRFGKKQEEFADAM</sequence>
<reference evidence="1 2" key="1">
    <citation type="journal article" date="2015" name="Int. J. Syst. Evol. Microbiol.">
        <title>Flavisolibacter ginsenosidimutans sp. nov., with ginsenoside-converting activity isolated from soil used for cultivating ginseng.</title>
        <authorList>
            <person name="Zhao Y."/>
            <person name="Liu Q."/>
            <person name="Kang M.S."/>
            <person name="Jin F."/>
            <person name="Yu H."/>
            <person name="Im W.T."/>
        </authorList>
    </citation>
    <scope>NUCLEOTIDE SEQUENCE [LARGE SCALE GENOMIC DNA]</scope>
    <source>
        <strain evidence="1 2">Gsoil 636</strain>
    </source>
</reference>
<name>A0A5B8UGT4_9BACT</name>
<evidence type="ECO:0008006" key="3">
    <source>
        <dbReference type="Google" id="ProtNLM"/>
    </source>
</evidence>
<dbReference type="EMBL" id="CP042433">
    <property type="protein sequence ID" value="QEC55612.1"/>
    <property type="molecule type" value="Genomic_DNA"/>
</dbReference>